<sequence length="36" mass="4351">MDPIWIFKRNLNVCVNVPSLRGCKCLRWIWARYEAV</sequence>
<organism evidence="1">
    <name type="scientific">Anguilla anguilla</name>
    <name type="common">European freshwater eel</name>
    <name type="synonym">Muraena anguilla</name>
    <dbReference type="NCBI Taxonomy" id="7936"/>
    <lineage>
        <taxon>Eukaryota</taxon>
        <taxon>Metazoa</taxon>
        <taxon>Chordata</taxon>
        <taxon>Craniata</taxon>
        <taxon>Vertebrata</taxon>
        <taxon>Euteleostomi</taxon>
        <taxon>Actinopterygii</taxon>
        <taxon>Neopterygii</taxon>
        <taxon>Teleostei</taxon>
        <taxon>Anguilliformes</taxon>
        <taxon>Anguillidae</taxon>
        <taxon>Anguilla</taxon>
    </lineage>
</organism>
<protein>
    <submittedName>
        <fullName evidence="1">Uncharacterized protein</fullName>
    </submittedName>
</protein>
<name>A0A0E9TCT2_ANGAN</name>
<accession>A0A0E9TCT2</accession>
<reference evidence="1" key="2">
    <citation type="journal article" date="2015" name="Fish Shellfish Immunol.">
        <title>Early steps in the European eel (Anguilla anguilla)-Vibrio vulnificus interaction in the gills: Role of the RtxA13 toxin.</title>
        <authorList>
            <person name="Callol A."/>
            <person name="Pajuelo D."/>
            <person name="Ebbesson L."/>
            <person name="Teles M."/>
            <person name="MacKenzie S."/>
            <person name="Amaro C."/>
        </authorList>
    </citation>
    <scope>NUCLEOTIDE SEQUENCE</scope>
</reference>
<evidence type="ECO:0000313" key="1">
    <source>
        <dbReference type="EMBL" id="JAH50720.1"/>
    </source>
</evidence>
<dbReference type="AlphaFoldDB" id="A0A0E9TCT2"/>
<reference evidence="1" key="1">
    <citation type="submission" date="2014-11" db="EMBL/GenBank/DDBJ databases">
        <authorList>
            <person name="Amaro Gonzalez C."/>
        </authorList>
    </citation>
    <scope>NUCLEOTIDE SEQUENCE</scope>
</reference>
<dbReference type="EMBL" id="GBXM01057857">
    <property type="protein sequence ID" value="JAH50720.1"/>
    <property type="molecule type" value="Transcribed_RNA"/>
</dbReference>
<proteinExistence type="predicted"/>
<dbReference type="EMBL" id="GBXM01051527">
    <property type="protein sequence ID" value="JAH57050.1"/>
    <property type="molecule type" value="Transcribed_RNA"/>
</dbReference>